<evidence type="ECO:0000256" key="1">
    <source>
        <dbReference type="SAM" id="MobiDB-lite"/>
    </source>
</evidence>
<comment type="caution">
    <text evidence="3">The sequence shown here is derived from an EMBL/GenBank/DDBJ whole genome shotgun (WGS) entry which is preliminary data.</text>
</comment>
<dbReference type="GO" id="GO:0071897">
    <property type="term" value="P:DNA biosynthetic process"/>
    <property type="evidence" value="ECO:0007669"/>
    <property type="project" value="UniProtKB-ARBA"/>
</dbReference>
<evidence type="ECO:0000259" key="2">
    <source>
        <dbReference type="PROSITE" id="PS50878"/>
    </source>
</evidence>
<dbReference type="InterPro" id="IPR005135">
    <property type="entry name" value="Endo/exonuclease/phosphatase"/>
</dbReference>
<dbReference type="GO" id="GO:0003824">
    <property type="term" value="F:catalytic activity"/>
    <property type="evidence" value="ECO:0007669"/>
    <property type="project" value="InterPro"/>
</dbReference>
<feature type="domain" description="Reverse transcriptase" evidence="2">
    <location>
        <begin position="558"/>
        <end position="825"/>
    </location>
</feature>
<dbReference type="SUPFAM" id="SSF56672">
    <property type="entry name" value="DNA/RNA polymerases"/>
    <property type="match status" value="1"/>
</dbReference>
<dbReference type="PANTHER" id="PTHR33332">
    <property type="entry name" value="REVERSE TRANSCRIPTASE DOMAIN-CONTAINING PROTEIN"/>
    <property type="match status" value="1"/>
</dbReference>
<dbReference type="SUPFAM" id="SSF56219">
    <property type="entry name" value="DNase I-like"/>
    <property type="match status" value="1"/>
</dbReference>
<organism evidence="3">
    <name type="scientific">Heliothis virescens</name>
    <name type="common">Tobacco budworm moth</name>
    <dbReference type="NCBI Taxonomy" id="7102"/>
    <lineage>
        <taxon>Eukaryota</taxon>
        <taxon>Metazoa</taxon>
        <taxon>Ecdysozoa</taxon>
        <taxon>Arthropoda</taxon>
        <taxon>Hexapoda</taxon>
        <taxon>Insecta</taxon>
        <taxon>Pterygota</taxon>
        <taxon>Neoptera</taxon>
        <taxon>Endopterygota</taxon>
        <taxon>Lepidoptera</taxon>
        <taxon>Glossata</taxon>
        <taxon>Ditrysia</taxon>
        <taxon>Noctuoidea</taxon>
        <taxon>Noctuidae</taxon>
        <taxon>Heliothinae</taxon>
        <taxon>Heliothis</taxon>
    </lineage>
</organism>
<feature type="compositionally biased region" description="Polar residues" evidence="1">
    <location>
        <begin position="23"/>
        <end position="38"/>
    </location>
</feature>
<dbReference type="Pfam" id="PF00078">
    <property type="entry name" value="RVT_1"/>
    <property type="match status" value="1"/>
</dbReference>
<feature type="region of interest" description="Disordered" evidence="1">
    <location>
        <begin position="1"/>
        <end position="64"/>
    </location>
</feature>
<dbReference type="Gene3D" id="3.60.10.10">
    <property type="entry name" value="Endonuclease/exonuclease/phosphatase"/>
    <property type="match status" value="1"/>
</dbReference>
<evidence type="ECO:0000313" key="3">
    <source>
        <dbReference type="EMBL" id="PCG79211.1"/>
    </source>
</evidence>
<accession>A0A2A4K4N4</accession>
<dbReference type="InterPro" id="IPR043502">
    <property type="entry name" value="DNA/RNA_pol_sf"/>
</dbReference>
<dbReference type="EMBL" id="NWSH01000133">
    <property type="protein sequence ID" value="PCG79211.1"/>
    <property type="molecule type" value="Genomic_DNA"/>
</dbReference>
<name>A0A2A4K4N4_HELVI</name>
<dbReference type="AlphaFoldDB" id="A0A2A4K4N4"/>
<dbReference type="InterPro" id="IPR000477">
    <property type="entry name" value="RT_dom"/>
</dbReference>
<dbReference type="Pfam" id="PF03372">
    <property type="entry name" value="Exo_endo_phos"/>
    <property type="match status" value="1"/>
</dbReference>
<proteinExistence type="predicted"/>
<dbReference type="CDD" id="cd01650">
    <property type="entry name" value="RT_nLTR_like"/>
    <property type="match status" value="1"/>
</dbReference>
<gene>
    <name evidence="3" type="ORF">B5V51_1588</name>
</gene>
<protein>
    <recommendedName>
        <fullName evidence="2">Reverse transcriptase domain-containing protein</fullName>
    </recommendedName>
</protein>
<reference evidence="3" key="1">
    <citation type="submission" date="2017-09" db="EMBL/GenBank/DDBJ databases">
        <title>Contemporary evolution of a Lepidopteran species, Heliothis virescens, in response to modern agricultural practices.</title>
        <authorList>
            <person name="Fritz M.L."/>
            <person name="Deyonke A.M."/>
            <person name="Papanicolaou A."/>
            <person name="Micinski S."/>
            <person name="Westbrook J."/>
            <person name="Gould F."/>
        </authorList>
    </citation>
    <scope>NUCLEOTIDE SEQUENCE [LARGE SCALE GENOMIC DNA]</scope>
    <source>
        <strain evidence="3">HvINT-</strain>
        <tissue evidence="3">Whole body</tissue>
    </source>
</reference>
<dbReference type="STRING" id="7102.A0A2A4K4N4"/>
<sequence length="918" mass="104501">MHRTPPKSPPKADIQGKPHTITDPVTSIISNPPGQITLRNKPARANKRQCVEDSPKSPTSPTKQCSCACGDLKTELLSMLLSWKAEQDERLSQWKADQDALLKSLVKDVSELKQNYSEIQKKTIELDKGMTFINKDYEDIKSRVLVMESLEMDTKVSLSKYEKEIQDLRMQSRPASIELRNVPIKENENIVDLVSILTNIGKAVKLEISKTGLRDVYRLPGKPGNPRPIVAEFISVSQRNDLLSSIKTYNKNRQVSDKINSQLIGLPGEKFPIYVAEYQTPADDLHATIQSLKPDILALNETWLQEGAEKYAPSVSGYFLKHRARPGNRPGGGVGFYVRRGIRVNVRPHPDSTLEQLWLEVTLPGYKVAVGTAYRRIKISKAPTPWITEVIKIMMLHRDEALVRAHKTKTPSHMDYYRQLKNLVTSSVRNERKAYFTYYVNNNAKKPKEMWKHLKSTSTFSDPCEPFIPNDLNNPDEINKFFLDLPGNEEPDLETLNYFKNTVINKNQFDLEKTTCKEVLDILNSIKTKAYGHDLINSEMIQLTLPTALHTIVAIINKSIETKVFPDSWKIALVKPIPKTKNINELKDLRPISILPVLSKVIERVIEKQLTLYVEANNILPQHQSGFRAGHGTATALAHVTNDILSESDAGRCSMLVLLDFSRAFDCLNRELLLAKLTHYGISSDTCKWFRSYLTNRYQQVVTEDDKGNIMKSESMLVERGVPQGSIMSPILFIIFTADLPGTLQHSKVHMYADDTQIYKSFKPMETRQAIVDISKEVEQVLNWSQKNTLVLNASKTKYMFLGTRSQIKAAVNMCDPLLVNGVVLERVKVARNLGLIMDEELRFAEHINGRIQNAFYRLKVLYGIPHENASFIFQEPRQATNIRGVMWIPWNERRTSEERTGRGDEELCGERKEAFVR</sequence>
<dbReference type="PROSITE" id="PS50878">
    <property type="entry name" value="RT_POL"/>
    <property type="match status" value="1"/>
</dbReference>
<dbReference type="InterPro" id="IPR036691">
    <property type="entry name" value="Endo/exonu/phosph_ase_sf"/>
</dbReference>